<accession>A0A8B4H907</accession>
<dbReference type="InterPro" id="IPR029063">
    <property type="entry name" value="SAM-dependent_MTases_sf"/>
</dbReference>
<proteinExistence type="predicted"/>
<dbReference type="InterPro" id="IPR000878">
    <property type="entry name" value="4pyrrol_Mease"/>
</dbReference>
<dbReference type="GO" id="GO:0009236">
    <property type="term" value="P:cobalamin biosynthetic process"/>
    <property type="evidence" value="ECO:0007669"/>
    <property type="project" value="UniProtKB-UniPathway"/>
</dbReference>
<dbReference type="InterPro" id="IPR050714">
    <property type="entry name" value="Cobalamin_biosynth_MTase"/>
</dbReference>
<evidence type="ECO:0000256" key="3">
    <source>
        <dbReference type="ARBA" id="ARBA00022603"/>
    </source>
</evidence>
<comment type="pathway">
    <text evidence="1">Cofactor biosynthesis; adenosylcobalamin biosynthesis.</text>
</comment>
<dbReference type="InterPro" id="IPR035996">
    <property type="entry name" value="4pyrrol_Methylase_sf"/>
</dbReference>
<evidence type="ECO:0000259" key="6">
    <source>
        <dbReference type="Pfam" id="PF00590"/>
    </source>
</evidence>
<dbReference type="Gene3D" id="3.40.50.150">
    <property type="entry name" value="Vaccinia Virus protein VP39"/>
    <property type="match status" value="1"/>
</dbReference>
<dbReference type="InterPro" id="IPR012818">
    <property type="entry name" value="CbiE"/>
</dbReference>
<dbReference type="InterPro" id="IPR006365">
    <property type="entry name" value="Cbl_synth_CobL"/>
</dbReference>
<dbReference type="UniPathway" id="UPA00148"/>
<dbReference type="PIRSF" id="PIRSF036428">
    <property type="entry name" value="CobL"/>
    <property type="match status" value="1"/>
</dbReference>
<dbReference type="InterPro" id="IPR014777">
    <property type="entry name" value="4pyrrole_Mease_sub1"/>
</dbReference>
<evidence type="ECO:0000256" key="4">
    <source>
        <dbReference type="ARBA" id="ARBA00022679"/>
    </source>
</evidence>
<dbReference type="GO" id="GO:0008276">
    <property type="term" value="F:protein methyltransferase activity"/>
    <property type="evidence" value="ECO:0007669"/>
    <property type="project" value="InterPro"/>
</dbReference>
<dbReference type="GO" id="GO:0046025">
    <property type="term" value="F:precorrin-6Y C5,15-methyltransferase (decarboxylating) activity"/>
    <property type="evidence" value="ECO:0007669"/>
    <property type="project" value="UniProtKB-EC"/>
</dbReference>
<gene>
    <name evidence="7" type="primary">cobL</name>
    <name evidence="7" type="ORF">NCTC10254_02017</name>
</gene>
<dbReference type="NCBIfam" id="TIGR02469">
    <property type="entry name" value="CbiT"/>
    <property type="match status" value="1"/>
</dbReference>
<dbReference type="SUPFAM" id="SSF53790">
    <property type="entry name" value="Tetrapyrrole methylase"/>
    <property type="match status" value="1"/>
</dbReference>
<dbReference type="Proteomes" id="UP000249886">
    <property type="component" value="Unassembled WGS sequence"/>
</dbReference>
<keyword evidence="2" id="KW-0169">Cobalamin biosynthesis</keyword>
<keyword evidence="5" id="KW-0949">S-adenosyl-L-methionine</keyword>
<keyword evidence="4 7" id="KW-0808">Transferase</keyword>
<dbReference type="PANTHER" id="PTHR43182">
    <property type="entry name" value="COBALT-PRECORRIN-6B C(15)-METHYLTRANSFERASE (DECARBOXYLATING)"/>
    <property type="match status" value="1"/>
</dbReference>
<evidence type="ECO:0000313" key="7">
    <source>
        <dbReference type="EMBL" id="SPW31213.1"/>
    </source>
</evidence>
<dbReference type="PANTHER" id="PTHR43182:SF1">
    <property type="entry name" value="COBALT-PRECORRIN-7 C(5)-METHYLTRANSFERASE"/>
    <property type="match status" value="1"/>
</dbReference>
<comment type="caution">
    <text evidence="7">The sequence shown here is derived from an EMBL/GenBank/DDBJ whole genome shotgun (WGS) entry which is preliminary data.</text>
</comment>
<evidence type="ECO:0000256" key="1">
    <source>
        <dbReference type="ARBA" id="ARBA00004953"/>
    </source>
</evidence>
<keyword evidence="3 7" id="KW-0489">Methyltransferase</keyword>
<dbReference type="EC" id="2.1.1.132" evidence="7"/>
<dbReference type="Pfam" id="PF00590">
    <property type="entry name" value="TP_methylase"/>
    <property type="match status" value="1"/>
</dbReference>
<dbReference type="GO" id="GO:0032259">
    <property type="term" value="P:methylation"/>
    <property type="evidence" value="ECO:0007669"/>
    <property type="project" value="UniProtKB-KW"/>
</dbReference>
<evidence type="ECO:0000256" key="5">
    <source>
        <dbReference type="ARBA" id="ARBA00022691"/>
    </source>
</evidence>
<dbReference type="AlphaFoldDB" id="A0A8B4H907"/>
<name>A0A8B4H907_9CORY</name>
<reference evidence="7 8" key="1">
    <citation type="submission" date="2018-06" db="EMBL/GenBank/DDBJ databases">
        <authorList>
            <consortium name="Pathogen Informatics"/>
            <person name="Doyle S."/>
        </authorList>
    </citation>
    <scope>NUCLEOTIDE SEQUENCE [LARGE SCALE GENOMIC DNA]</scope>
    <source>
        <strain evidence="7 8">NCTC10254</strain>
    </source>
</reference>
<organism evidence="7 8">
    <name type="scientific">Corynebacterium matruchotii</name>
    <dbReference type="NCBI Taxonomy" id="43768"/>
    <lineage>
        <taxon>Bacteria</taxon>
        <taxon>Bacillati</taxon>
        <taxon>Actinomycetota</taxon>
        <taxon>Actinomycetes</taxon>
        <taxon>Mycobacteriales</taxon>
        <taxon>Corynebacteriaceae</taxon>
        <taxon>Corynebacterium</taxon>
    </lineage>
</organism>
<protein>
    <submittedName>
        <fullName evidence="7">Precorrin-6Y C5,15-methyltransferase/precorrin-8W decarboxylase</fullName>
        <ecNumber evidence="7">2.1.1.132</ecNumber>
    </submittedName>
</protein>
<sequence>MFGLACDAVGRLRLNSFDMTEPHVQIRSDVDDSAVTDNAVSVVGLSAMGMSELGATAVAVLRDADVILGSWRQLNLLSDDITAERRPWPSPMLPALNRIFGELSGKKIAVLASGDPMFHGIGSTLRRKFPHMSIVVYPHVSSASLACARLGWAVNRTGVYSLVNQVVESLVLPIEAGQPFLVLGRDDKTPMEICQLLVSMGQPDARVEILNDLGSKVEAHSVGSAAQPPQVVSVLNVIAVVPQRQGWARTPGLPDSAFSHDGQLTKSHIRALTVAALAPREGETLWDIGGGAGSVAIECLRATNTGKAVCFEADEIRRGRILKNARKLGVAHRLAVQGAAPDNYTSVPDNPDVIFIGGGLTMLGVFADAWNRLKVGGRMVINAVTIESEQQLWQLKQRYGGELVRLSVAKEHRIGSFAAFQPALPVTQWVATKQPTVT</sequence>
<dbReference type="SUPFAM" id="SSF53335">
    <property type="entry name" value="S-adenosyl-L-methionine-dependent methyltransferases"/>
    <property type="match status" value="1"/>
</dbReference>
<evidence type="ECO:0000313" key="8">
    <source>
        <dbReference type="Proteomes" id="UP000249886"/>
    </source>
</evidence>
<feature type="domain" description="Tetrapyrrole methylase" evidence="6">
    <location>
        <begin position="41"/>
        <end position="216"/>
    </location>
</feature>
<dbReference type="EMBL" id="UARK01000027">
    <property type="protein sequence ID" value="SPW31213.1"/>
    <property type="molecule type" value="Genomic_DNA"/>
</dbReference>
<dbReference type="CDD" id="cd11644">
    <property type="entry name" value="Precorrin-6Y-MT"/>
    <property type="match status" value="1"/>
</dbReference>
<evidence type="ECO:0000256" key="2">
    <source>
        <dbReference type="ARBA" id="ARBA00022573"/>
    </source>
</evidence>
<dbReference type="Gene3D" id="3.40.1010.10">
    <property type="entry name" value="Cobalt-precorrin-4 Transmethylase, Domain 1"/>
    <property type="match status" value="1"/>
</dbReference>
<dbReference type="NCBIfam" id="TIGR02467">
    <property type="entry name" value="CbiE"/>
    <property type="match status" value="1"/>
</dbReference>
<dbReference type="InterPro" id="IPR014008">
    <property type="entry name" value="Cbl_synth_MTase_CbiT"/>
</dbReference>